<dbReference type="EnsemblPlants" id="TuG1812G0200001866.01.T05">
    <property type="protein sequence ID" value="TuG1812G0200001866.01.T05.cds282869"/>
    <property type="gene ID" value="TuG1812G0200001866.01"/>
</dbReference>
<keyword evidence="3" id="KW-1185">Reference proteome</keyword>
<dbReference type="EnsemblPlants" id="TuG1812G0200001866.01.T06">
    <property type="protein sequence ID" value="TuG1812G0200001866.01.T06.cds282869"/>
    <property type="gene ID" value="TuG1812G0200001866.01"/>
</dbReference>
<dbReference type="AlphaFoldDB" id="A0A8R7PBZ6"/>
<dbReference type="Gramene" id="TuG1812G0200001866.01.T05">
    <property type="protein sequence ID" value="TuG1812G0200001866.01.T05.cds282869"/>
    <property type="gene ID" value="TuG1812G0200001866.01"/>
</dbReference>
<name>A0A8R7PBZ6_TRIUA</name>
<accession>A0A8R7PBZ6</accession>
<evidence type="ECO:0000313" key="2">
    <source>
        <dbReference type="EnsemblPlants" id="TuG1812G0200001866.01.T05.cds282869"/>
    </source>
</evidence>
<sequence>MQLLLESVISVLYIVPPNVLFCLVMYWQPFPSNIVVSRSYIFSCPCPSFPRPAICFLLGLQWLQPPICDVVAPKVSFSLY</sequence>
<reference evidence="2" key="2">
    <citation type="submission" date="2018-03" db="EMBL/GenBank/DDBJ databases">
        <title>The Triticum urartu genome reveals the dynamic nature of wheat genome evolution.</title>
        <authorList>
            <person name="Ling H."/>
            <person name="Ma B."/>
            <person name="Shi X."/>
            <person name="Liu H."/>
            <person name="Dong L."/>
            <person name="Sun H."/>
            <person name="Cao Y."/>
            <person name="Gao Q."/>
            <person name="Zheng S."/>
            <person name="Li Y."/>
            <person name="Yu Y."/>
            <person name="Du H."/>
            <person name="Qi M."/>
            <person name="Li Y."/>
            <person name="Yu H."/>
            <person name="Cui Y."/>
            <person name="Wang N."/>
            <person name="Chen C."/>
            <person name="Wu H."/>
            <person name="Zhao Y."/>
            <person name="Zhang J."/>
            <person name="Li Y."/>
            <person name="Zhou W."/>
            <person name="Zhang B."/>
            <person name="Hu W."/>
            <person name="Eijk M."/>
            <person name="Tang J."/>
            <person name="Witsenboer H."/>
            <person name="Zhao S."/>
            <person name="Li Z."/>
            <person name="Zhang A."/>
            <person name="Wang D."/>
            <person name="Liang C."/>
        </authorList>
    </citation>
    <scope>NUCLEOTIDE SEQUENCE [LARGE SCALE GENOMIC DNA]</scope>
    <source>
        <strain evidence="2">cv. G1812</strain>
    </source>
</reference>
<dbReference type="Proteomes" id="UP000015106">
    <property type="component" value="Chromosome 2"/>
</dbReference>
<proteinExistence type="predicted"/>
<keyword evidence="1" id="KW-0812">Transmembrane</keyword>
<reference evidence="2" key="3">
    <citation type="submission" date="2022-06" db="UniProtKB">
        <authorList>
            <consortium name="EnsemblPlants"/>
        </authorList>
    </citation>
    <scope>IDENTIFICATION</scope>
</reference>
<reference evidence="3" key="1">
    <citation type="journal article" date="2013" name="Nature">
        <title>Draft genome of the wheat A-genome progenitor Triticum urartu.</title>
        <authorList>
            <person name="Ling H.Q."/>
            <person name="Zhao S."/>
            <person name="Liu D."/>
            <person name="Wang J."/>
            <person name="Sun H."/>
            <person name="Zhang C."/>
            <person name="Fan H."/>
            <person name="Li D."/>
            <person name="Dong L."/>
            <person name="Tao Y."/>
            <person name="Gao C."/>
            <person name="Wu H."/>
            <person name="Li Y."/>
            <person name="Cui Y."/>
            <person name="Guo X."/>
            <person name="Zheng S."/>
            <person name="Wang B."/>
            <person name="Yu K."/>
            <person name="Liang Q."/>
            <person name="Yang W."/>
            <person name="Lou X."/>
            <person name="Chen J."/>
            <person name="Feng M."/>
            <person name="Jian J."/>
            <person name="Zhang X."/>
            <person name="Luo G."/>
            <person name="Jiang Y."/>
            <person name="Liu J."/>
            <person name="Wang Z."/>
            <person name="Sha Y."/>
            <person name="Zhang B."/>
            <person name="Wu H."/>
            <person name="Tang D."/>
            <person name="Shen Q."/>
            <person name="Xue P."/>
            <person name="Zou S."/>
            <person name="Wang X."/>
            <person name="Liu X."/>
            <person name="Wang F."/>
            <person name="Yang Y."/>
            <person name="An X."/>
            <person name="Dong Z."/>
            <person name="Zhang K."/>
            <person name="Zhang X."/>
            <person name="Luo M.C."/>
            <person name="Dvorak J."/>
            <person name="Tong Y."/>
            <person name="Wang J."/>
            <person name="Yang H."/>
            <person name="Li Z."/>
            <person name="Wang D."/>
            <person name="Zhang A."/>
            <person name="Wang J."/>
        </authorList>
    </citation>
    <scope>NUCLEOTIDE SEQUENCE</scope>
    <source>
        <strain evidence="3">cv. G1812</strain>
    </source>
</reference>
<protein>
    <submittedName>
        <fullName evidence="2">Uncharacterized protein</fullName>
    </submittedName>
</protein>
<dbReference type="Gramene" id="TuG1812G0200001866.01.T06">
    <property type="protein sequence ID" value="TuG1812G0200001866.01.T06.cds282869"/>
    <property type="gene ID" value="TuG1812G0200001866.01"/>
</dbReference>
<organism evidence="2 3">
    <name type="scientific">Triticum urartu</name>
    <name type="common">Red wild einkorn</name>
    <name type="synonym">Crithodium urartu</name>
    <dbReference type="NCBI Taxonomy" id="4572"/>
    <lineage>
        <taxon>Eukaryota</taxon>
        <taxon>Viridiplantae</taxon>
        <taxon>Streptophyta</taxon>
        <taxon>Embryophyta</taxon>
        <taxon>Tracheophyta</taxon>
        <taxon>Spermatophyta</taxon>
        <taxon>Magnoliopsida</taxon>
        <taxon>Liliopsida</taxon>
        <taxon>Poales</taxon>
        <taxon>Poaceae</taxon>
        <taxon>BOP clade</taxon>
        <taxon>Pooideae</taxon>
        <taxon>Triticodae</taxon>
        <taxon>Triticeae</taxon>
        <taxon>Triticinae</taxon>
        <taxon>Triticum</taxon>
    </lineage>
</organism>
<keyword evidence="1" id="KW-1133">Transmembrane helix</keyword>
<keyword evidence="1" id="KW-0472">Membrane</keyword>
<evidence type="ECO:0000256" key="1">
    <source>
        <dbReference type="SAM" id="Phobius"/>
    </source>
</evidence>
<evidence type="ECO:0000313" key="3">
    <source>
        <dbReference type="Proteomes" id="UP000015106"/>
    </source>
</evidence>
<feature type="transmembrane region" description="Helical" evidence="1">
    <location>
        <begin position="7"/>
        <end position="27"/>
    </location>
</feature>